<keyword evidence="3" id="KW-1185">Reference proteome</keyword>
<comment type="caution">
    <text evidence="2">The sequence shown here is derived from an EMBL/GenBank/DDBJ whole genome shotgun (WGS) entry which is preliminary data.</text>
</comment>
<gene>
    <name evidence="2" type="ORF">BN2614_LOCUS4</name>
</gene>
<evidence type="ECO:0000256" key="1">
    <source>
        <dbReference type="SAM" id="MobiDB-lite"/>
    </source>
</evidence>
<evidence type="ECO:0000313" key="3">
    <source>
        <dbReference type="Proteomes" id="UP000269945"/>
    </source>
</evidence>
<organism evidence="2 3">
    <name type="scientific">Gulo gulo</name>
    <name type="common">Wolverine</name>
    <name type="synonym">Gluton</name>
    <dbReference type="NCBI Taxonomy" id="48420"/>
    <lineage>
        <taxon>Eukaryota</taxon>
        <taxon>Metazoa</taxon>
        <taxon>Chordata</taxon>
        <taxon>Craniata</taxon>
        <taxon>Vertebrata</taxon>
        <taxon>Euteleostomi</taxon>
        <taxon>Mammalia</taxon>
        <taxon>Eutheria</taxon>
        <taxon>Laurasiatheria</taxon>
        <taxon>Carnivora</taxon>
        <taxon>Caniformia</taxon>
        <taxon>Musteloidea</taxon>
        <taxon>Mustelidae</taxon>
        <taxon>Guloninae</taxon>
        <taxon>Gulo</taxon>
    </lineage>
</organism>
<evidence type="ECO:0000313" key="2">
    <source>
        <dbReference type="EMBL" id="VCW48642.1"/>
    </source>
</evidence>
<dbReference type="AlphaFoldDB" id="A0A9X9PSY9"/>
<proteinExistence type="predicted"/>
<reference evidence="2 3" key="1">
    <citation type="submission" date="2018-10" db="EMBL/GenBank/DDBJ databases">
        <authorList>
            <person name="Ekblom R."/>
            <person name="Jareborg N."/>
        </authorList>
    </citation>
    <scope>NUCLEOTIDE SEQUENCE [LARGE SCALE GENOMIC DNA]</scope>
    <source>
        <tissue evidence="2">Muscle</tissue>
    </source>
</reference>
<dbReference type="Proteomes" id="UP000269945">
    <property type="component" value="Unassembled WGS sequence"/>
</dbReference>
<name>A0A9X9PSY9_GULGU</name>
<sequence>MHSPQSRAGEGPAQSAGEWQGPRRATVAAPRRMWTHSTTTMRLSAMEASSLLPWPSSWGSLSSSAKDSAVGAKRSTGKSMVTICNDGVSCVPAAGGTLGSLS</sequence>
<protein>
    <submittedName>
        <fullName evidence="2">Uncharacterized protein</fullName>
    </submittedName>
</protein>
<dbReference type="EMBL" id="CYRY02000037">
    <property type="protein sequence ID" value="VCW48642.1"/>
    <property type="molecule type" value="Genomic_DNA"/>
</dbReference>
<accession>A0A9X9PSY9</accession>
<feature type="region of interest" description="Disordered" evidence="1">
    <location>
        <begin position="1"/>
        <end position="32"/>
    </location>
</feature>